<proteinExistence type="predicted"/>
<dbReference type="EMBL" id="JAINUF010000001">
    <property type="protein sequence ID" value="KAJ8382369.1"/>
    <property type="molecule type" value="Genomic_DNA"/>
</dbReference>
<accession>A0A9Q1GDX2</accession>
<evidence type="ECO:0000313" key="2">
    <source>
        <dbReference type="Proteomes" id="UP001152622"/>
    </source>
</evidence>
<sequence length="103" mass="10941">MQRTSTCFSGKQQVLSVSPASASLLLDAQQVSKMMSRGVPCRDSRGASFSQILKKNAASLPGTSFSYLPMSTTEDINNNLLLHPATSGHKLKTGALKLRNATG</sequence>
<name>A0A9Q1GDX2_SYNKA</name>
<evidence type="ECO:0000313" key="1">
    <source>
        <dbReference type="EMBL" id="KAJ8382369.1"/>
    </source>
</evidence>
<dbReference type="Proteomes" id="UP001152622">
    <property type="component" value="Chromosome 1"/>
</dbReference>
<keyword evidence="2" id="KW-1185">Reference proteome</keyword>
<protein>
    <submittedName>
        <fullName evidence="1">Uncharacterized protein</fullName>
    </submittedName>
</protein>
<organism evidence="1 2">
    <name type="scientific">Synaphobranchus kaupii</name>
    <name type="common">Kaup's arrowtooth eel</name>
    <dbReference type="NCBI Taxonomy" id="118154"/>
    <lineage>
        <taxon>Eukaryota</taxon>
        <taxon>Metazoa</taxon>
        <taxon>Chordata</taxon>
        <taxon>Craniata</taxon>
        <taxon>Vertebrata</taxon>
        <taxon>Euteleostomi</taxon>
        <taxon>Actinopterygii</taxon>
        <taxon>Neopterygii</taxon>
        <taxon>Teleostei</taxon>
        <taxon>Anguilliformes</taxon>
        <taxon>Synaphobranchidae</taxon>
        <taxon>Synaphobranchus</taxon>
    </lineage>
</organism>
<dbReference type="AlphaFoldDB" id="A0A9Q1GDX2"/>
<reference evidence="1" key="1">
    <citation type="journal article" date="2023" name="Science">
        <title>Genome structures resolve the early diversification of teleost fishes.</title>
        <authorList>
            <person name="Parey E."/>
            <person name="Louis A."/>
            <person name="Montfort J."/>
            <person name="Bouchez O."/>
            <person name="Roques C."/>
            <person name="Iampietro C."/>
            <person name="Lluch J."/>
            <person name="Castinel A."/>
            <person name="Donnadieu C."/>
            <person name="Desvignes T."/>
            <person name="Floi Bucao C."/>
            <person name="Jouanno E."/>
            <person name="Wen M."/>
            <person name="Mejri S."/>
            <person name="Dirks R."/>
            <person name="Jansen H."/>
            <person name="Henkel C."/>
            <person name="Chen W.J."/>
            <person name="Zahm M."/>
            <person name="Cabau C."/>
            <person name="Klopp C."/>
            <person name="Thompson A.W."/>
            <person name="Robinson-Rechavi M."/>
            <person name="Braasch I."/>
            <person name="Lecointre G."/>
            <person name="Bobe J."/>
            <person name="Postlethwait J.H."/>
            <person name="Berthelot C."/>
            <person name="Roest Crollius H."/>
            <person name="Guiguen Y."/>
        </authorList>
    </citation>
    <scope>NUCLEOTIDE SEQUENCE</scope>
    <source>
        <strain evidence="1">WJC10195</strain>
    </source>
</reference>
<comment type="caution">
    <text evidence="1">The sequence shown here is derived from an EMBL/GenBank/DDBJ whole genome shotgun (WGS) entry which is preliminary data.</text>
</comment>
<gene>
    <name evidence="1" type="ORF">SKAU_G00031470</name>
</gene>